<feature type="compositionally biased region" description="Low complexity" evidence="2">
    <location>
        <begin position="473"/>
        <end position="487"/>
    </location>
</feature>
<dbReference type="EMBL" id="CAJPDS010000108">
    <property type="protein sequence ID" value="CAF9938087.1"/>
    <property type="molecule type" value="Genomic_DNA"/>
</dbReference>
<sequence length="493" mass="56998">MDLTPDFQRRYDLIQKDIVIPDRPREPPRPEFKLPHRDGLLKPSEITQPSDSLLTKNQHYMLHEFREAGREALTDAIYQIGTDIDRAQPSAANFHLLEDDQRQNRRYVRQLLRTLPDNVIESLIKCTLPYDYHKGDDMDLVAFVDEEMKLTSTPGIYLILPNAGEGKGKCLSGRQLQDALNSIEQYFNNYPADNDKNSKIDTFFTSDEVVHERRWGRSETSKIVAREWIAKVKRIYLERLPDTDLDEPFTRCLAECGWGSDIRLGATAHPTNIDTTYLFAPYNVLTRMLGFPEPLQLTLFPIWTKNVELFRIAEIVGYILCSTHWFEGGLNASWAGDFSHIEASLFQFTQNEKKLKSRLDFIKRSNQNHDESKMEIFNNVDILVEKEKAAHQRYLDVKVEYEEARANAEEKQAICKEIKELVSKCRELRLEKGRKLDEQRSHQTTYGDRIRSLRERAANLPRNTQLASRSQEGAPTATEHTSTTGEETSARDS</sequence>
<comment type="caution">
    <text evidence="3">The sequence shown here is derived from an EMBL/GenBank/DDBJ whole genome shotgun (WGS) entry which is preliminary data.</text>
</comment>
<feature type="compositionally biased region" description="Polar residues" evidence="2">
    <location>
        <begin position="461"/>
        <end position="471"/>
    </location>
</feature>
<evidence type="ECO:0000313" key="3">
    <source>
        <dbReference type="EMBL" id="CAF9938087.1"/>
    </source>
</evidence>
<feature type="region of interest" description="Disordered" evidence="2">
    <location>
        <begin position="434"/>
        <end position="493"/>
    </location>
</feature>
<name>A0A8H3GB91_9LECA</name>
<feature type="compositionally biased region" description="Basic and acidic residues" evidence="2">
    <location>
        <begin position="448"/>
        <end position="457"/>
    </location>
</feature>
<protein>
    <submittedName>
        <fullName evidence="3">Uncharacterized protein</fullName>
    </submittedName>
</protein>
<dbReference type="AlphaFoldDB" id="A0A8H3GB91"/>
<keyword evidence="1" id="KW-0175">Coiled coil</keyword>
<dbReference type="Proteomes" id="UP000664521">
    <property type="component" value="Unassembled WGS sequence"/>
</dbReference>
<evidence type="ECO:0000256" key="2">
    <source>
        <dbReference type="SAM" id="MobiDB-lite"/>
    </source>
</evidence>
<evidence type="ECO:0000313" key="4">
    <source>
        <dbReference type="Proteomes" id="UP000664521"/>
    </source>
</evidence>
<evidence type="ECO:0000256" key="1">
    <source>
        <dbReference type="SAM" id="Coils"/>
    </source>
</evidence>
<proteinExistence type="predicted"/>
<accession>A0A8H3GB91</accession>
<organism evidence="3 4">
    <name type="scientific">Heterodermia speciosa</name>
    <dbReference type="NCBI Taxonomy" id="116794"/>
    <lineage>
        <taxon>Eukaryota</taxon>
        <taxon>Fungi</taxon>
        <taxon>Dikarya</taxon>
        <taxon>Ascomycota</taxon>
        <taxon>Pezizomycotina</taxon>
        <taxon>Lecanoromycetes</taxon>
        <taxon>OSLEUM clade</taxon>
        <taxon>Lecanoromycetidae</taxon>
        <taxon>Caliciales</taxon>
        <taxon>Physciaceae</taxon>
        <taxon>Heterodermia</taxon>
    </lineage>
</organism>
<gene>
    <name evidence="3" type="ORF">HETSPECPRED_000768</name>
</gene>
<reference evidence="3" key="1">
    <citation type="submission" date="2021-03" db="EMBL/GenBank/DDBJ databases">
        <authorList>
            <person name="Tagirdzhanova G."/>
        </authorList>
    </citation>
    <scope>NUCLEOTIDE SEQUENCE</scope>
</reference>
<keyword evidence="4" id="KW-1185">Reference proteome</keyword>
<feature type="coiled-coil region" evidence="1">
    <location>
        <begin position="391"/>
        <end position="431"/>
    </location>
</feature>
<dbReference type="OrthoDB" id="5220943at2759"/>